<dbReference type="Proteomes" id="UP001152797">
    <property type="component" value="Unassembled WGS sequence"/>
</dbReference>
<reference evidence="4" key="2">
    <citation type="submission" date="2024-04" db="EMBL/GenBank/DDBJ databases">
        <authorList>
            <person name="Chen Y."/>
            <person name="Shah S."/>
            <person name="Dougan E. K."/>
            <person name="Thang M."/>
            <person name="Chan C."/>
        </authorList>
    </citation>
    <scope>NUCLEOTIDE SEQUENCE [LARGE SCALE GENOMIC DNA]</scope>
</reference>
<accession>A0A9P1DX99</accession>
<dbReference type="AlphaFoldDB" id="A0A9P1DX99"/>
<sequence length="595" mass="65277">MMRLVLLSALLTSASAYYRAAVDVGGDVVAGAGNLTGGGKIGTYTVLLQVLNPAYGDLKLLLECCGDARHYASEIASKINLNMFDGDQEKSIRAQYVGDGKCKATGPVESIAKKGDSKCSYLYSFANKDWKSYQYTAQCVPSDVCAVDVVGATKGLKVAYPVVIQILNRNAGDMAYAGFGPTSSCLEGMNQVNMANVHFKKEEIFINVFGKKLPTGFKERMHVEGMRQLNVREMFSKCENTSATGILYVFKNKFWRDPQHAMNITDFDLELEMARRKKDLDELMNYKLPEPTKKGEEPKAPEPKAEKPQGLDLAKAIGTLGANVGSTLEKEKSSKVEDIQDDLDQVEKKLEEKQEAAKEKLEEEKKKLEEYEVEKAKAAKVEVPEAPKPPKAPKAPEVPELPKVEVPEAPKPPKAPKAPEVPELPKAPKAPEVPEVPELPKVEVPEAPKPPKAPKAPEVPELPKVEVPEVPKPPKAPKAPEVPELPKAPKAPEVPEVPELPKVEVPEGVPATPVVQDLPKAEVPEVPPASEEREEATKKAPVSSAEKAAEIAKREREQISQEVLFPWEVRKNSDEEKPAPKEVSARRMQDQHRPS</sequence>
<keyword evidence="2" id="KW-0732">Signal</keyword>
<feature type="chain" id="PRO_5043271769" evidence="2">
    <location>
        <begin position="17"/>
        <end position="595"/>
    </location>
</feature>
<evidence type="ECO:0000313" key="3">
    <source>
        <dbReference type="EMBL" id="CAI4017161.1"/>
    </source>
</evidence>
<protein>
    <submittedName>
        <fullName evidence="5">Geranylgeranyl diphosphate reductase, chloroplastic</fullName>
    </submittedName>
</protein>
<feature type="compositionally biased region" description="Basic and acidic residues" evidence="1">
    <location>
        <begin position="353"/>
        <end position="385"/>
    </location>
</feature>
<evidence type="ECO:0000313" key="4">
    <source>
        <dbReference type="EMBL" id="CAL1170536.1"/>
    </source>
</evidence>
<feature type="region of interest" description="Disordered" evidence="1">
    <location>
        <begin position="353"/>
        <end position="595"/>
    </location>
</feature>
<feature type="compositionally biased region" description="Basic and acidic residues" evidence="1">
    <location>
        <begin position="568"/>
        <end position="595"/>
    </location>
</feature>
<feature type="signal peptide" evidence="2">
    <location>
        <begin position="1"/>
        <end position="16"/>
    </location>
</feature>
<evidence type="ECO:0000256" key="1">
    <source>
        <dbReference type="SAM" id="MobiDB-lite"/>
    </source>
</evidence>
<reference evidence="3" key="1">
    <citation type="submission" date="2022-10" db="EMBL/GenBank/DDBJ databases">
        <authorList>
            <person name="Chen Y."/>
            <person name="Dougan E. K."/>
            <person name="Chan C."/>
            <person name="Rhodes N."/>
            <person name="Thang M."/>
        </authorList>
    </citation>
    <scope>NUCLEOTIDE SEQUENCE</scope>
</reference>
<evidence type="ECO:0000313" key="5">
    <source>
        <dbReference type="EMBL" id="CAL4804473.1"/>
    </source>
</evidence>
<dbReference type="EMBL" id="CAMXCT010006622">
    <property type="protein sequence ID" value="CAI4017161.1"/>
    <property type="molecule type" value="Genomic_DNA"/>
</dbReference>
<evidence type="ECO:0000256" key="2">
    <source>
        <dbReference type="SAM" id="SignalP"/>
    </source>
</evidence>
<dbReference type="OrthoDB" id="10462883at2759"/>
<gene>
    <name evidence="3" type="ORF">C1SCF055_LOCUS41830</name>
</gene>
<name>A0A9P1DX99_9DINO</name>
<comment type="caution">
    <text evidence="3">The sequence shown here is derived from an EMBL/GenBank/DDBJ whole genome shotgun (WGS) entry which is preliminary data.</text>
</comment>
<feature type="region of interest" description="Disordered" evidence="1">
    <location>
        <begin position="282"/>
        <end position="309"/>
    </location>
</feature>
<keyword evidence="6" id="KW-1185">Reference proteome</keyword>
<evidence type="ECO:0000313" key="6">
    <source>
        <dbReference type="Proteomes" id="UP001152797"/>
    </source>
</evidence>
<feature type="compositionally biased region" description="Basic and acidic residues" evidence="1">
    <location>
        <begin position="290"/>
        <end position="309"/>
    </location>
</feature>
<organism evidence="3">
    <name type="scientific">Cladocopium goreaui</name>
    <dbReference type="NCBI Taxonomy" id="2562237"/>
    <lineage>
        <taxon>Eukaryota</taxon>
        <taxon>Sar</taxon>
        <taxon>Alveolata</taxon>
        <taxon>Dinophyceae</taxon>
        <taxon>Suessiales</taxon>
        <taxon>Symbiodiniaceae</taxon>
        <taxon>Cladocopium</taxon>
    </lineage>
</organism>
<dbReference type="EMBL" id="CAMXCT020006622">
    <property type="protein sequence ID" value="CAL1170536.1"/>
    <property type="molecule type" value="Genomic_DNA"/>
</dbReference>
<feature type="compositionally biased region" description="Basic and acidic residues" evidence="1">
    <location>
        <begin position="547"/>
        <end position="559"/>
    </location>
</feature>
<proteinExistence type="predicted"/>
<dbReference type="EMBL" id="CAMXCT030006622">
    <property type="protein sequence ID" value="CAL4804473.1"/>
    <property type="molecule type" value="Genomic_DNA"/>
</dbReference>